<accession>A0A382Q1P4</accession>
<organism evidence="1">
    <name type="scientific">marine metagenome</name>
    <dbReference type="NCBI Taxonomy" id="408172"/>
    <lineage>
        <taxon>unclassified sequences</taxon>
        <taxon>metagenomes</taxon>
        <taxon>ecological metagenomes</taxon>
    </lineage>
</organism>
<proteinExistence type="predicted"/>
<evidence type="ECO:0000313" key="1">
    <source>
        <dbReference type="EMBL" id="SVC79513.1"/>
    </source>
</evidence>
<dbReference type="AlphaFoldDB" id="A0A382Q1P4"/>
<name>A0A382Q1P4_9ZZZZ</name>
<gene>
    <name evidence="1" type="ORF">METZ01_LOCUS332367</name>
</gene>
<sequence>KGDNMKKIIFWLVLIVGMVALIGSCKKSDDSAATTAACSSSLSTTASGTITDMTSTMGVDNMTGTYSLSWYGATPTAGCIDNGSAISTLIGYTAAPSDTINMKYQIIVTSSTSFTELRTFYSDNNSCDTVSGYVATSYTNVTVGDNISNGDHGGSPYPDYGTKVSYKDTCFMAKGVTDTATAFINAMSTVSGAVAGTELNQSGSGSTYYNIMALNDNHSADTYDWFYLGPKLTTGYPDNYSVGDGGDVMFQ</sequence>
<feature type="non-terminal residue" evidence="1">
    <location>
        <position position="1"/>
    </location>
</feature>
<dbReference type="EMBL" id="UINC01111358">
    <property type="protein sequence ID" value="SVC79513.1"/>
    <property type="molecule type" value="Genomic_DNA"/>
</dbReference>
<protein>
    <submittedName>
        <fullName evidence="1">Uncharacterized protein</fullName>
    </submittedName>
</protein>
<reference evidence="1" key="1">
    <citation type="submission" date="2018-05" db="EMBL/GenBank/DDBJ databases">
        <authorList>
            <person name="Lanie J.A."/>
            <person name="Ng W.-L."/>
            <person name="Kazmierczak K.M."/>
            <person name="Andrzejewski T.M."/>
            <person name="Davidsen T.M."/>
            <person name="Wayne K.J."/>
            <person name="Tettelin H."/>
            <person name="Glass J.I."/>
            <person name="Rusch D."/>
            <person name="Podicherti R."/>
            <person name="Tsui H.-C.T."/>
            <person name="Winkler M.E."/>
        </authorList>
    </citation>
    <scope>NUCLEOTIDE SEQUENCE</scope>
</reference>